<dbReference type="Pfam" id="PF13516">
    <property type="entry name" value="LRR_6"/>
    <property type="match status" value="2"/>
</dbReference>
<dbReference type="InterPro" id="IPR032675">
    <property type="entry name" value="LRR_dom_sf"/>
</dbReference>
<evidence type="ECO:0000313" key="2">
    <source>
        <dbReference type="Proteomes" id="UP001341840"/>
    </source>
</evidence>
<name>A0ABU6XZG7_9FABA</name>
<dbReference type="InterPro" id="IPR006553">
    <property type="entry name" value="Leu-rich_rpt_Cys-con_subtyp"/>
</dbReference>
<keyword evidence="2" id="KW-1185">Reference proteome</keyword>
<dbReference type="SMART" id="SM00367">
    <property type="entry name" value="LRR_CC"/>
    <property type="match status" value="2"/>
</dbReference>
<sequence>MELDCIGGDLPQFQFWVNFEVPTLFVLNLSSCSISDEELSLLSKSCYNLKELTLDFCDEITDNGVKQVVKNCKQLRRINLMCCPKVTCDVVAWMVFARPSLRKIVPPYPDSSDIVRQRDFFLHHGCFVLRDEDYYHENWGDHFDY</sequence>
<dbReference type="InterPro" id="IPR001611">
    <property type="entry name" value="Leu-rich_rpt"/>
</dbReference>
<evidence type="ECO:0000313" key="1">
    <source>
        <dbReference type="EMBL" id="MED6203056.1"/>
    </source>
</evidence>
<reference evidence="1 2" key="1">
    <citation type="journal article" date="2023" name="Plants (Basel)">
        <title>Bridging the Gap: Combining Genomics and Transcriptomics Approaches to Understand Stylosanthes scabra, an Orphan Legume from the Brazilian Caatinga.</title>
        <authorList>
            <person name="Ferreira-Neto J.R.C."/>
            <person name="da Silva M.D."/>
            <person name="Binneck E."/>
            <person name="de Melo N.F."/>
            <person name="da Silva R.H."/>
            <person name="de Melo A.L.T.M."/>
            <person name="Pandolfi V."/>
            <person name="Bustamante F.O."/>
            <person name="Brasileiro-Vidal A.C."/>
            <person name="Benko-Iseppon A.M."/>
        </authorList>
    </citation>
    <scope>NUCLEOTIDE SEQUENCE [LARGE SCALE GENOMIC DNA]</scope>
    <source>
        <tissue evidence="1">Leaves</tissue>
    </source>
</reference>
<dbReference type="SUPFAM" id="SSF52047">
    <property type="entry name" value="RNI-like"/>
    <property type="match status" value="1"/>
</dbReference>
<dbReference type="PANTHER" id="PTHR13318">
    <property type="entry name" value="PARTNER OF PAIRED, ISOFORM B-RELATED"/>
    <property type="match status" value="1"/>
</dbReference>
<comment type="caution">
    <text evidence="1">The sequence shown here is derived from an EMBL/GenBank/DDBJ whole genome shotgun (WGS) entry which is preliminary data.</text>
</comment>
<protein>
    <submittedName>
        <fullName evidence="1">Uncharacterized protein</fullName>
    </submittedName>
</protein>
<dbReference type="Gene3D" id="3.80.10.10">
    <property type="entry name" value="Ribonuclease Inhibitor"/>
    <property type="match status" value="1"/>
</dbReference>
<dbReference type="PANTHER" id="PTHR13318:SF106">
    <property type="entry name" value="F-BOX_LRR-REPEAT PROTEIN 2"/>
    <property type="match status" value="1"/>
</dbReference>
<organism evidence="1 2">
    <name type="scientific">Stylosanthes scabra</name>
    <dbReference type="NCBI Taxonomy" id="79078"/>
    <lineage>
        <taxon>Eukaryota</taxon>
        <taxon>Viridiplantae</taxon>
        <taxon>Streptophyta</taxon>
        <taxon>Embryophyta</taxon>
        <taxon>Tracheophyta</taxon>
        <taxon>Spermatophyta</taxon>
        <taxon>Magnoliopsida</taxon>
        <taxon>eudicotyledons</taxon>
        <taxon>Gunneridae</taxon>
        <taxon>Pentapetalae</taxon>
        <taxon>rosids</taxon>
        <taxon>fabids</taxon>
        <taxon>Fabales</taxon>
        <taxon>Fabaceae</taxon>
        <taxon>Papilionoideae</taxon>
        <taxon>50 kb inversion clade</taxon>
        <taxon>dalbergioids sensu lato</taxon>
        <taxon>Dalbergieae</taxon>
        <taxon>Pterocarpus clade</taxon>
        <taxon>Stylosanthes</taxon>
    </lineage>
</organism>
<dbReference type="EMBL" id="JASCZI010218878">
    <property type="protein sequence ID" value="MED6203056.1"/>
    <property type="molecule type" value="Genomic_DNA"/>
</dbReference>
<dbReference type="Proteomes" id="UP001341840">
    <property type="component" value="Unassembled WGS sequence"/>
</dbReference>
<proteinExistence type="predicted"/>
<gene>
    <name evidence="1" type="ORF">PIB30_111836</name>
</gene>
<accession>A0ABU6XZG7</accession>